<evidence type="ECO:0000256" key="2">
    <source>
        <dbReference type="SAM" id="Phobius"/>
    </source>
</evidence>
<dbReference type="Proteomes" id="UP001488838">
    <property type="component" value="Unassembled WGS sequence"/>
</dbReference>
<keyword evidence="2" id="KW-0472">Membrane</keyword>
<accession>A0AAW0HX52</accession>
<feature type="region of interest" description="Disordered" evidence="1">
    <location>
        <begin position="1"/>
        <end position="32"/>
    </location>
</feature>
<evidence type="ECO:0000256" key="1">
    <source>
        <dbReference type="SAM" id="MobiDB-lite"/>
    </source>
</evidence>
<dbReference type="InterPro" id="IPR000884">
    <property type="entry name" value="TSP1_rpt"/>
</dbReference>
<keyword evidence="2" id="KW-1133">Transmembrane helix</keyword>
<dbReference type="SUPFAM" id="SSF82895">
    <property type="entry name" value="TSP-1 type 1 repeat"/>
    <property type="match status" value="1"/>
</dbReference>
<sequence>MEVRGPRETPSPAVRWSPNWHGGTVQAQPTDQRTPWGHAVKSLATANTCQAPRVPEGTAPSAPLGAHGATPGRRRKLLRPLWLNSWLLLQAEMLLLILTFLLLLASTPGSWARNVRRQSDTWGVWGEWSPCSRTCGGGVSFRERPCYSQR</sequence>
<dbReference type="PROSITE" id="PS50092">
    <property type="entry name" value="TSP1"/>
    <property type="match status" value="1"/>
</dbReference>
<evidence type="ECO:0000313" key="3">
    <source>
        <dbReference type="EMBL" id="KAK7806678.1"/>
    </source>
</evidence>
<keyword evidence="2" id="KW-0812">Transmembrane</keyword>
<reference evidence="3 4" key="1">
    <citation type="journal article" date="2023" name="bioRxiv">
        <title>Conserved and derived expression patterns and positive selection on dental genes reveal complex evolutionary context of ever-growing rodent molars.</title>
        <authorList>
            <person name="Calamari Z.T."/>
            <person name="Song A."/>
            <person name="Cohen E."/>
            <person name="Akter M."/>
            <person name="Roy R.D."/>
            <person name="Hallikas O."/>
            <person name="Christensen M.M."/>
            <person name="Li P."/>
            <person name="Marangoni P."/>
            <person name="Jernvall J."/>
            <person name="Klein O.D."/>
        </authorList>
    </citation>
    <scope>NUCLEOTIDE SEQUENCE [LARGE SCALE GENOMIC DNA]</scope>
    <source>
        <strain evidence="3">V071</strain>
    </source>
</reference>
<gene>
    <name evidence="3" type="ORF">U0070_026174</name>
</gene>
<dbReference type="EMBL" id="JBBHLL010000294">
    <property type="protein sequence ID" value="KAK7806678.1"/>
    <property type="molecule type" value="Genomic_DNA"/>
</dbReference>
<dbReference type="InterPro" id="IPR036383">
    <property type="entry name" value="TSP1_rpt_sf"/>
</dbReference>
<comment type="caution">
    <text evidence="3">The sequence shown here is derived from an EMBL/GenBank/DDBJ whole genome shotgun (WGS) entry which is preliminary data.</text>
</comment>
<name>A0AAW0HX52_MYOGA</name>
<keyword evidence="4" id="KW-1185">Reference proteome</keyword>
<feature type="region of interest" description="Disordered" evidence="1">
    <location>
        <begin position="51"/>
        <end position="70"/>
    </location>
</feature>
<evidence type="ECO:0000313" key="4">
    <source>
        <dbReference type="Proteomes" id="UP001488838"/>
    </source>
</evidence>
<dbReference type="AlphaFoldDB" id="A0AAW0HX52"/>
<proteinExistence type="predicted"/>
<organism evidence="3 4">
    <name type="scientific">Myodes glareolus</name>
    <name type="common">Bank vole</name>
    <name type="synonym">Clethrionomys glareolus</name>
    <dbReference type="NCBI Taxonomy" id="447135"/>
    <lineage>
        <taxon>Eukaryota</taxon>
        <taxon>Metazoa</taxon>
        <taxon>Chordata</taxon>
        <taxon>Craniata</taxon>
        <taxon>Vertebrata</taxon>
        <taxon>Euteleostomi</taxon>
        <taxon>Mammalia</taxon>
        <taxon>Eutheria</taxon>
        <taxon>Euarchontoglires</taxon>
        <taxon>Glires</taxon>
        <taxon>Rodentia</taxon>
        <taxon>Myomorpha</taxon>
        <taxon>Muroidea</taxon>
        <taxon>Cricetidae</taxon>
        <taxon>Arvicolinae</taxon>
        <taxon>Myodes</taxon>
    </lineage>
</organism>
<protein>
    <submittedName>
        <fullName evidence="3">Uncharacterized protein</fullName>
    </submittedName>
</protein>
<feature type="transmembrane region" description="Helical" evidence="2">
    <location>
        <begin position="81"/>
        <end position="105"/>
    </location>
</feature>
<dbReference type="Pfam" id="PF00090">
    <property type="entry name" value="TSP_1"/>
    <property type="match status" value="1"/>
</dbReference>
<dbReference type="Gene3D" id="2.20.100.10">
    <property type="entry name" value="Thrombospondin type-1 (TSP1) repeat"/>
    <property type="match status" value="1"/>
</dbReference>